<accession>A0A1L7WNT3</accession>
<keyword evidence="3" id="KW-1185">Reference proteome</keyword>
<dbReference type="OrthoDB" id="5385910at2759"/>
<reference evidence="2 3" key="1">
    <citation type="submission" date="2016-03" db="EMBL/GenBank/DDBJ databases">
        <authorList>
            <person name="Ploux O."/>
        </authorList>
    </citation>
    <scope>NUCLEOTIDE SEQUENCE [LARGE SCALE GENOMIC DNA]</scope>
    <source>
        <strain evidence="2 3">UAMH 11012</strain>
    </source>
</reference>
<feature type="compositionally biased region" description="Low complexity" evidence="1">
    <location>
        <begin position="15"/>
        <end position="85"/>
    </location>
</feature>
<evidence type="ECO:0000313" key="3">
    <source>
        <dbReference type="Proteomes" id="UP000184330"/>
    </source>
</evidence>
<name>A0A1L7WNT3_9HELO</name>
<dbReference type="STRING" id="576137.A0A1L7WNT3"/>
<feature type="compositionally biased region" description="Low complexity" evidence="1">
    <location>
        <begin position="148"/>
        <end position="159"/>
    </location>
</feature>
<dbReference type="EMBL" id="FJOG01000005">
    <property type="protein sequence ID" value="CZR54429.1"/>
    <property type="molecule type" value="Genomic_DNA"/>
</dbReference>
<feature type="compositionally biased region" description="Polar residues" evidence="1">
    <location>
        <begin position="180"/>
        <end position="190"/>
    </location>
</feature>
<organism evidence="2 3">
    <name type="scientific">Phialocephala subalpina</name>
    <dbReference type="NCBI Taxonomy" id="576137"/>
    <lineage>
        <taxon>Eukaryota</taxon>
        <taxon>Fungi</taxon>
        <taxon>Dikarya</taxon>
        <taxon>Ascomycota</taxon>
        <taxon>Pezizomycotina</taxon>
        <taxon>Leotiomycetes</taxon>
        <taxon>Helotiales</taxon>
        <taxon>Mollisiaceae</taxon>
        <taxon>Phialocephala</taxon>
        <taxon>Phialocephala fortinii species complex</taxon>
    </lineage>
</organism>
<evidence type="ECO:0000313" key="2">
    <source>
        <dbReference type="EMBL" id="CZR54429.1"/>
    </source>
</evidence>
<dbReference type="Proteomes" id="UP000184330">
    <property type="component" value="Unassembled WGS sequence"/>
</dbReference>
<evidence type="ECO:0000256" key="1">
    <source>
        <dbReference type="SAM" id="MobiDB-lite"/>
    </source>
</evidence>
<protein>
    <submittedName>
        <fullName evidence="2">Uncharacterized protein</fullName>
    </submittedName>
</protein>
<feature type="compositionally biased region" description="Pro residues" evidence="1">
    <location>
        <begin position="126"/>
        <end position="138"/>
    </location>
</feature>
<proteinExistence type="predicted"/>
<feature type="compositionally biased region" description="Polar residues" evidence="1">
    <location>
        <begin position="113"/>
        <end position="124"/>
    </location>
</feature>
<sequence length="250" mass="25989">MTGIPVYTQVNASKASGTTPQTTAPQPQTASGPNSAPSTTTAAPTSSYPPARPGAAAVPAPTAAAQRYAPVQPTPTTKTDTDSPAAPRPGAVPTPLGTSSIPPPPKVGETYHPPQQTAAITQPLAQPYPPQMSIPPPTSAYGAQLPHSSTISTTNSSGSYPASIPEAGAQRRSLEHPPGYQQNQYASEMTSDQRRAHEAANYSSTSQENKEPIVGIDTESVWNTAKSWLGQAGEKISAAEAEVWRKINKE</sequence>
<feature type="region of interest" description="Disordered" evidence="1">
    <location>
        <begin position="1"/>
        <end position="213"/>
    </location>
</feature>
<gene>
    <name evidence="2" type="ORF">PAC_04313</name>
</gene>
<dbReference type="AlphaFoldDB" id="A0A1L7WNT3"/>